<dbReference type="Proteomes" id="UP000664617">
    <property type="component" value="Unassembled WGS sequence"/>
</dbReference>
<dbReference type="InterPro" id="IPR006674">
    <property type="entry name" value="HD_domain"/>
</dbReference>
<reference evidence="3" key="2">
    <citation type="submission" date="2023-07" db="EMBL/GenBank/DDBJ databases">
        <title>Myceligenerans salitolerans sp. nov., a halotolerant actinomycete isolated from a salt lake in Xinjiang, China.</title>
        <authorList>
            <person name="Guan T."/>
        </authorList>
    </citation>
    <scope>NUCLEOTIDE SEQUENCE [LARGE SCALE GENOMIC DNA]</scope>
    <source>
        <strain evidence="3">XHU 5031</strain>
    </source>
</reference>
<dbReference type="EMBL" id="JAFMPK010000047">
    <property type="protein sequence ID" value="MBO0610691.1"/>
    <property type="molecule type" value="Genomic_DNA"/>
</dbReference>
<comment type="caution">
    <text evidence="2">The sequence shown here is derived from an EMBL/GenBank/DDBJ whole genome shotgun (WGS) entry which is preliminary data.</text>
</comment>
<dbReference type="RefSeq" id="WP_207276600.1">
    <property type="nucleotide sequence ID" value="NZ_JAFMPK010000047.1"/>
</dbReference>
<reference evidence="2 3" key="1">
    <citation type="submission" date="2021-03" db="EMBL/GenBank/DDBJ databases">
        <authorList>
            <person name="Xin L."/>
        </authorList>
    </citation>
    <scope>NUCLEOTIDE SEQUENCE [LARGE SCALE GENOMIC DNA]</scope>
    <source>
        <strain evidence="2 3">XHU 5031</strain>
    </source>
</reference>
<name>A0ABS3ICF0_9MICO</name>
<gene>
    <name evidence="2" type="ORF">J0911_16825</name>
</gene>
<accession>A0ABS3ICF0</accession>
<protein>
    <submittedName>
        <fullName evidence="2">HD domain-containing protein</fullName>
    </submittedName>
</protein>
<dbReference type="InterPro" id="IPR006675">
    <property type="entry name" value="HDIG_dom"/>
</dbReference>
<keyword evidence="3" id="KW-1185">Reference proteome</keyword>
<feature type="domain" description="HD" evidence="1">
    <location>
        <begin position="61"/>
        <end position="145"/>
    </location>
</feature>
<dbReference type="Pfam" id="PF01966">
    <property type="entry name" value="HD"/>
    <property type="match status" value="1"/>
</dbReference>
<evidence type="ECO:0000259" key="1">
    <source>
        <dbReference type="Pfam" id="PF01966"/>
    </source>
</evidence>
<organism evidence="2 3">
    <name type="scientific">Myceligenerans salitolerans</name>
    <dbReference type="NCBI Taxonomy" id="1230528"/>
    <lineage>
        <taxon>Bacteria</taxon>
        <taxon>Bacillati</taxon>
        <taxon>Actinomycetota</taxon>
        <taxon>Actinomycetes</taxon>
        <taxon>Micrococcales</taxon>
        <taxon>Promicromonosporaceae</taxon>
        <taxon>Myceligenerans</taxon>
    </lineage>
</organism>
<dbReference type="InterPro" id="IPR003607">
    <property type="entry name" value="HD/PDEase_dom"/>
</dbReference>
<dbReference type="NCBIfam" id="TIGR00277">
    <property type="entry name" value="HDIG"/>
    <property type="match status" value="1"/>
</dbReference>
<sequence>MQGEKLERRGCGGASGERGRLVTDRPALADTVTPVALVNRLPSTGDAIVLLQEVLPAGSDRLAHTLAVGRRAEFVTEKLGAPQASLVVTAAYLHDVGYAHVAVDTEVHQLDGARYLRRLGYDEDLCRLVAHHTFARIEARNQGLGAAVEMEFPLPEGVLADSLDLVSYCDLTTSHRGKPTTVDARLAGVFARYEPGHVVERTMREVEPFARALVDRVQARLNRRARRG</sequence>
<dbReference type="CDD" id="cd00077">
    <property type="entry name" value="HDc"/>
    <property type="match status" value="1"/>
</dbReference>
<dbReference type="SUPFAM" id="SSF109604">
    <property type="entry name" value="HD-domain/PDEase-like"/>
    <property type="match status" value="1"/>
</dbReference>
<dbReference type="Gene3D" id="1.10.3210.10">
    <property type="entry name" value="Hypothetical protein af1432"/>
    <property type="match status" value="1"/>
</dbReference>
<evidence type="ECO:0000313" key="3">
    <source>
        <dbReference type="Proteomes" id="UP000664617"/>
    </source>
</evidence>
<evidence type="ECO:0000313" key="2">
    <source>
        <dbReference type="EMBL" id="MBO0610691.1"/>
    </source>
</evidence>
<proteinExistence type="predicted"/>